<gene>
    <name evidence="7" type="ORF">Hypma_003639</name>
</gene>
<evidence type="ECO:0000256" key="3">
    <source>
        <dbReference type="ARBA" id="ARBA00022833"/>
    </source>
</evidence>
<dbReference type="Pfam" id="PF01753">
    <property type="entry name" value="zf-MYND"/>
    <property type="match status" value="1"/>
</dbReference>
<name>A0A369J7Q1_HYPMA</name>
<dbReference type="GO" id="GO:0008270">
    <property type="term" value="F:zinc ion binding"/>
    <property type="evidence" value="ECO:0007669"/>
    <property type="project" value="UniProtKB-KW"/>
</dbReference>
<feature type="compositionally biased region" description="Polar residues" evidence="5">
    <location>
        <begin position="1"/>
        <end position="13"/>
    </location>
</feature>
<dbReference type="InParanoid" id="A0A369J7Q1"/>
<dbReference type="InterPro" id="IPR002893">
    <property type="entry name" value="Znf_MYND"/>
</dbReference>
<evidence type="ECO:0000313" key="7">
    <source>
        <dbReference type="EMBL" id="RDB15743.1"/>
    </source>
</evidence>
<proteinExistence type="predicted"/>
<dbReference type="Gene3D" id="6.10.140.2220">
    <property type="match status" value="1"/>
</dbReference>
<sequence>MLSHPSSRQSTRQGKPLQIPRYEDNPIAWNAALEENAALVSAKMMSPSAPDHRLPEATEAVLSSYRNDYGQLCDLQHKLTALEVAQHVAVGFDGQWRDATANERRYHIIEGHIRAAITGFEGDRELCGDVTFASLQENNGDGFLKLLRVYMHDDLSSVPTTPITLPYNGSSGIPMPPAKNGWRAFLDTNRSLLRYTLHSWQGRPRPLPQKTLKTSSLKAELDDGFVKLAKIHYTPSEYKELRQTLRSGYVDAIRSCESCGKSESAVKKHMQCKNCMELVNRRTSYCSRQCQKDDWPRHKLLCGKKMTLEIARSSAIAPQMAIARPKIGCTVGGYKRSPALLAQVHELNLNPGIDYFLMNSSGNFTPLYLASNHARQGAFRTLRDKAMTSGDRSTVAALGEAILVFGILAASLQFQRDALEYGESIREDIRFLTLKTLHHHSDGLTQLEKQMAGQEIDSVLVSVQERERLDAYVDMLAKDICSYIMENHE</sequence>
<feature type="region of interest" description="Disordered" evidence="5">
    <location>
        <begin position="1"/>
        <end position="21"/>
    </location>
</feature>
<keyword evidence="2 4" id="KW-0863">Zinc-finger</keyword>
<feature type="domain" description="MYND-type" evidence="6">
    <location>
        <begin position="256"/>
        <end position="302"/>
    </location>
</feature>
<evidence type="ECO:0000256" key="2">
    <source>
        <dbReference type="ARBA" id="ARBA00022771"/>
    </source>
</evidence>
<organism evidence="7 8">
    <name type="scientific">Hypsizygus marmoreus</name>
    <name type="common">White beech mushroom</name>
    <name type="synonym">Agaricus marmoreus</name>
    <dbReference type="NCBI Taxonomy" id="39966"/>
    <lineage>
        <taxon>Eukaryota</taxon>
        <taxon>Fungi</taxon>
        <taxon>Dikarya</taxon>
        <taxon>Basidiomycota</taxon>
        <taxon>Agaricomycotina</taxon>
        <taxon>Agaricomycetes</taxon>
        <taxon>Agaricomycetidae</taxon>
        <taxon>Agaricales</taxon>
        <taxon>Tricholomatineae</taxon>
        <taxon>Lyophyllaceae</taxon>
        <taxon>Hypsizygus</taxon>
    </lineage>
</organism>
<evidence type="ECO:0000259" key="6">
    <source>
        <dbReference type="PROSITE" id="PS50865"/>
    </source>
</evidence>
<comment type="caution">
    <text evidence="7">The sequence shown here is derived from an EMBL/GenBank/DDBJ whole genome shotgun (WGS) entry which is preliminary data.</text>
</comment>
<dbReference type="AlphaFoldDB" id="A0A369J7Q1"/>
<dbReference type="STRING" id="39966.A0A369J7Q1"/>
<protein>
    <recommendedName>
        <fullName evidence="6">MYND-type domain-containing protein</fullName>
    </recommendedName>
</protein>
<dbReference type="PROSITE" id="PS50865">
    <property type="entry name" value="ZF_MYND_2"/>
    <property type="match status" value="1"/>
</dbReference>
<keyword evidence="8" id="KW-1185">Reference proteome</keyword>
<reference evidence="7" key="1">
    <citation type="submission" date="2018-04" db="EMBL/GenBank/DDBJ databases">
        <title>Whole genome sequencing of Hypsizygus marmoreus.</title>
        <authorList>
            <person name="Choi I.-G."/>
            <person name="Min B."/>
            <person name="Kim J.-G."/>
            <person name="Kim S."/>
            <person name="Oh Y.-L."/>
            <person name="Kong W.-S."/>
            <person name="Park H."/>
            <person name="Jeong J."/>
            <person name="Song E.-S."/>
        </authorList>
    </citation>
    <scope>NUCLEOTIDE SEQUENCE [LARGE SCALE GENOMIC DNA]</scope>
    <source>
        <strain evidence="7">51987-8</strain>
    </source>
</reference>
<evidence type="ECO:0000256" key="5">
    <source>
        <dbReference type="SAM" id="MobiDB-lite"/>
    </source>
</evidence>
<accession>A0A369J7Q1</accession>
<dbReference type="SUPFAM" id="SSF144232">
    <property type="entry name" value="HIT/MYND zinc finger-like"/>
    <property type="match status" value="1"/>
</dbReference>
<evidence type="ECO:0000313" key="8">
    <source>
        <dbReference type="Proteomes" id="UP000076154"/>
    </source>
</evidence>
<keyword evidence="3" id="KW-0862">Zinc</keyword>
<evidence type="ECO:0000256" key="1">
    <source>
        <dbReference type="ARBA" id="ARBA00022723"/>
    </source>
</evidence>
<dbReference type="OrthoDB" id="76265at2759"/>
<keyword evidence="1" id="KW-0479">Metal-binding</keyword>
<dbReference type="EMBL" id="LUEZ02000138">
    <property type="protein sequence ID" value="RDB15743.1"/>
    <property type="molecule type" value="Genomic_DNA"/>
</dbReference>
<dbReference type="Proteomes" id="UP000076154">
    <property type="component" value="Unassembled WGS sequence"/>
</dbReference>
<evidence type="ECO:0000256" key="4">
    <source>
        <dbReference type="PROSITE-ProRule" id="PRU00134"/>
    </source>
</evidence>